<evidence type="ECO:0000256" key="3">
    <source>
        <dbReference type="SAM" id="SignalP"/>
    </source>
</evidence>
<gene>
    <name evidence="5" type="primary">lpoB</name>
    <name evidence="4" type="ORF">CYG68_15920</name>
    <name evidence="5" type="ORF">OSC06_12020</name>
</gene>
<organism evidence="4 6">
    <name type="scientific">Morganella morganii</name>
    <name type="common">Proteus morganii</name>
    <dbReference type="NCBI Taxonomy" id="582"/>
    <lineage>
        <taxon>Bacteria</taxon>
        <taxon>Pseudomonadati</taxon>
        <taxon>Pseudomonadota</taxon>
        <taxon>Gammaproteobacteria</taxon>
        <taxon>Enterobacterales</taxon>
        <taxon>Morganellaceae</taxon>
        <taxon>Morganella</taxon>
    </lineage>
</organism>
<dbReference type="PANTHER" id="PTHR40593:SF1">
    <property type="entry name" value="PENICILLIN-BINDING PROTEIN ACTIVATOR LPOB"/>
    <property type="match status" value="1"/>
</dbReference>
<dbReference type="GO" id="GO:0030234">
    <property type="term" value="F:enzyme regulator activity"/>
    <property type="evidence" value="ECO:0007669"/>
    <property type="project" value="TreeGrafter"/>
</dbReference>
<dbReference type="RefSeq" id="WP_004240645.1">
    <property type="nucleotide sequence ID" value="NZ_BFCJ01000062.1"/>
</dbReference>
<protein>
    <recommendedName>
        <fullName evidence="1">Penicillin-binding protein activator LpoB</fullName>
    </recommendedName>
</protein>
<dbReference type="Proteomes" id="UP000650477">
    <property type="component" value="Unassembled WGS sequence"/>
</dbReference>
<dbReference type="NCBIfam" id="TIGR02722">
    <property type="entry name" value="lp"/>
    <property type="match status" value="1"/>
</dbReference>
<dbReference type="PANTHER" id="PTHR40593">
    <property type="entry name" value="PENICILLIN-BINDING PROTEIN ACTIVATOR LPOB"/>
    <property type="match status" value="1"/>
</dbReference>
<dbReference type="AlphaFoldDB" id="A0A8H9ZDP6"/>
<dbReference type="GO" id="GO:0009252">
    <property type="term" value="P:peptidoglycan biosynthetic process"/>
    <property type="evidence" value="ECO:0007669"/>
    <property type="project" value="TreeGrafter"/>
</dbReference>
<accession>A0A8H9ZDP6</accession>
<feature type="chain" id="PRO_5042773615" description="Penicillin-binding protein activator LpoB" evidence="3">
    <location>
        <begin position="22"/>
        <end position="195"/>
    </location>
</feature>
<feature type="region of interest" description="Disordered" evidence="2">
    <location>
        <begin position="23"/>
        <end position="48"/>
    </location>
</feature>
<reference evidence="5" key="2">
    <citation type="submission" date="2023-02" db="EMBL/GenBank/DDBJ databases">
        <title>Detection, antimicrobial susceptibility and genomic characterization of NDM-producing species of Morganellaceae, Yersiniaceae, and Enterobacteriaceae other than Klebsiella.</title>
        <authorList>
            <person name="Camargo C.H."/>
            <person name="Sacchi C.T."/>
            <person name="Campos K.R."/>
        </authorList>
    </citation>
    <scope>NUCLEOTIDE SEQUENCE</scope>
    <source>
        <strain evidence="5">1189_21</strain>
    </source>
</reference>
<dbReference type="Proteomes" id="UP001182247">
    <property type="component" value="Unassembled WGS sequence"/>
</dbReference>
<dbReference type="OrthoDB" id="6466283at2"/>
<keyword evidence="3" id="KW-0732">Signal</keyword>
<evidence type="ECO:0000313" key="5">
    <source>
        <dbReference type="EMBL" id="MDS0898702.1"/>
    </source>
</evidence>
<evidence type="ECO:0000313" key="6">
    <source>
        <dbReference type="Proteomes" id="UP000650477"/>
    </source>
</evidence>
<sequence>MKRLLCVIASVWLLAGCPSTAPVTPPVPVGTVTPPPDTTPPPLPLPPPDTVPVPPKMKKIEWEQSITPLVNQMVHSDGVNQGSTLLVNKVGNKTNSSLQTSVATGALMNTIGKTGVLNVIPAGAVSSAMSVLGMGDNDTLTLRSKAIGLARYLNADYVLYSVVTGTRDARQMEMQLMSVSSGEIIWSGKGAVLEQ</sequence>
<evidence type="ECO:0000256" key="2">
    <source>
        <dbReference type="SAM" id="MobiDB-lite"/>
    </source>
</evidence>
<proteinExistence type="predicted"/>
<dbReference type="PROSITE" id="PS51257">
    <property type="entry name" value="PROKAR_LIPOPROTEIN"/>
    <property type="match status" value="1"/>
</dbReference>
<comment type="caution">
    <text evidence="4">The sequence shown here is derived from an EMBL/GenBank/DDBJ whole genome shotgun (WGS) entry which is preliminary data.</text>
</comment>
<evidence type="ECO:0000313" key="4">
    <source>
        <dbReference type="EMBL" id="MBE8613877.1"/>
    </source>
</evidence>
<evidence type="ECO:0000256" key="1">
    <source>
        <dbReference type="NCBIfam" id="TIGR02722"/>
    </source>
</evidence>
<name>A0A8H9ZDP6_MORMO</name>
<dbReference type="InterPro" id="IPR014094">
    <property type="entry name" value="LpoB"/>
</dbReference>
<dbReference type="GO" id="GO:0031241">
    <property type="term" value="C:periplasmic side of cell outer membrane"/>
    <property type="evidence" value="ECO:0007669"/>
    <property type="project" value="TreeGrafter"/>
</dbReference>
<dbReference type="EMBL" id="JAPKIY010000017">
    <property type="protein sequence ID" value="MDS0898702.1"/>
    <property type="molecule type" value="Genomic_DNA"/>
</dbReference>
<feature type="signal peptide" evidence="3">
    <location>
        <begin position="1"/>
        <end position="21"/>
    </location>
</feature>
<dbReference type="Pfam" id="PF13036">
    <property type="entry name" value="LpoB"/>
    <property type="match status" value="1"/>
</dbReference>
<reference evidence="4" key="1">
    <citation type="submission" date="2017-12" db="EMBL/GenBank/DDBJ databases">
        <title>Genome sequencing and analysis.</title>
        <authorList>
            <person name="Huang Y.-T."/>
        </authorList>
    </citation>
    <scope>NUCLEOTIDE SEQUENCE</scope>
    <source>
        <strain evidence="4">VGH116</strain>
    </source>
</reference>
<dbReference type="EMBL" id="PKLF01000015">
    <property type="protein sequence ID" value="MBE8613877.1"/>
    <property type="molecule type" value="Genomic_DNA"/>
</dbReference>
<dbReference type="Gene3D" id="3.40.50.10610">
    <property type="entry name" value="ABC-type transport auxiliary lipoprotein component"/>
    <property type="match status" value="1"/>
</dbReference>